<dbReference type="Gene3D" id="3.40.50.300">
    <property type="entry name" value="P-loop containing nucleotide triphosphate hydrolases"/>
    <property type="match status" value="2"/>
</dbReference>
<comment type="caution">
    <text evidence="13">The sequence shown here is derived from an EMBL/GenBank/DDBJ whole genome shotgun (WGS) entry which is preliminary data.</text>
</comment>
<dbReference type="InterPro" id="IPR027417">
    <property type="entry name" value="P-loop_NTPase"/>
</dbReference>
<dbReference type="PROSITE" id="PS51192">
    <property type="entry name" value="HELICASE_ATP_BIND_1"/>
    <property type="match status" value="1"/>
</dbReference>
<feature type="region of interest" description="Disordered" evidence="9">
    <location>
        <begin position="85"/>
        <end position="106"/>
    </location>
</feature>
<organism evidence="13 14">
    <name type="scientific">Apatococcus lobatus</name>
    <dbReference type="NCBI Taxonomy" id="904363"/>
    <lineage>
        <taxon>Eukaryota</taxon>
        <taxon>Viridiplantae</taxon>
        <taxon>Chlorophyta</taxon>
        <taxon>core chlorophytes</taxon>
        <taxon>Trebouxiophyceae</taxon>
        <taxon>Chlorellales</taxon>
        <taxon>Chlorellaceae</taxon>
        <taxon>Apatococcus</taxon>
    </lineage>
</organism>
<dbReference type="SMART" id="SM00490">
    <property type="entry name" value="HELICc"/>
    <property type="match status" value="1"/>
</dbReference>
<dbReference type="InterPro" id="IPR012562">
    <property type="entry name" value="GUCT"/>
</dbReference>
<evidence type="ECO:0000256" key="4">
    <source>
        <dbReference type="ARBA" id="ARBA00022801"/>
    </source>
</evidence>
<dbReference type="AlphaFoldDB" id="A0AAW1QMV0"/>
<feature type="compositionally biased region" description="Low complexity" evidence="9">
    <location>
        <begin position="757"/>
        <end position="770"/>
    </location>
</feature>
<accession>A0AAW1QMV0</accession>
<dbReference type="Pfam" id="PF08152">
    <property type="entry name" value="GUCT"/>
    <property type="match status" value="1"/>
</dbReference>
<sequence length="804" mass="87970">MQTVLLRLKTLFKPSNMTQYAANTQQMLRRGLTAHPAQPIQLLRTPQPVCRDVHLGALQNHVARPCSHLSAAADSDRFPSTAARAYSAPATTEEDFMTDESDPEQEAADLEAEFEAEKNSRSLASLFGGEENVIEIDAEYQDDALKLENCGLSDVTLEALRQRGITSLFPIQKHVYEPANSGRDLIGRAKTGSGKTLAFALPVIEKIMQQDKESPARRNNPRCIILAPTRELAKQVEREFQESAPKLRTGCFYGGAPIGPQCGQLRRGIDVVVGTPGRVIDLLDRGDLRLNEVQFAILDEADTMLDVGFADDIERILQDVPASRQTMLFSATMPQWVQKLTQRYQNNPVLVDLLGETGSSSGKLADNIKVLGIPVPYQQIQQVLPDLLTVYAGTGKIIVFSQTKRDADNIAESLKRTLPTEVLHGDIAQNTREKVMQRFRDGKFSVLVATDVAARGLDVPDVDLVIHSTLPQDIESFTHRSGRTGRAGKSGTTIAMFNPRDRQYFHRIMKAVKAKNVEMISMPDPKTVMRASARNMLRRLDLVDDEIKEFFDPAAETVLASGYDPKEALARALAAMSGINEIPQPRSLLTQTEGAVTLRVLSRPGRISNTGHIFTIVRNVCGEQALTGLGKIQMVSDPESDQTGAAFDVPEATAEEMLTKVTELEKRNFALDRPRSLPMDTMPDRSFGGYDGGGRRNNRSGGGGYSRGGGGGFNRGGSRYDNSSRGGSYGGQRDSWGGGGQRDSYGSRNSRGGGGRFSNRGGSNNSYNNGQSRWNGSSASDRNFSSSEQDFGTYSKGSSWKSYN</sequence>
<evidence type="ECO:0000256" key="8">
    <source>
        <dbReference type="PROSITE-ProRule" id="PRU00552"/>
    </source>
</evidence>
<dbReference type="CDD" id="cd18787">
    <property type="entry name" value="SF2_C_DEAD"/>
    <property type="match status" value="1"/>
</dbReference>
<evidence type="ECO:0000313" key="14">
    <source>
        <dbReference type="Proteomes" id="UP001438707"/>
    </source>
</evidence>
<feature type="compositionally biased region" description="Polar residues" evidence="9">
    <location>
        <begin position="771"/>
        <end position="804"/>
    </location>
</feature>
<dbReference type="GO" id="GO:0005524">
    <property type="term" value="F:ATP binding"/>
    <property type="evidence" value="ECO:0007669"/>
    <property type="project" value="UniProtKB-KW"/>
</dbReference>
<dbReference type="PANTHER" id="PTHR47959">
    <property type="entry name" value="ATP-DEPENDENT RNA HELICASE RHLE-RELATED"/>
    <property type="match status" value="1"/>
</dbReference>
<dbReference type="Pfam" id="PF26142">
    <property type="entry name" value="DD_DDX21-DDX50"/>
    <property type="match status" value="1"/>
</dbReference>
<feature type="short sequence motif" description="Q motif" evidence="8">
    <location>
        <begin position="145"/>
        <end position="173"/>
    </location>
</feature>
<dbReference type="InterPro" id="IPR059027">
    <property type="entry name" value="DD_DDX21-DDX50"/>
</dbReference>
<dbReference type="SUPFAM" id="SSF52540">
    <property type="entry name" value="P-loop containing nucleoside triphosphate hydrolases"/>
    <property type="match status" value="1"/>
</dbReference>
<dbReference type="Proteomes" id="UP001438707">
    <property type="component" value="Unassembled WGS sequence"/>
</dbReference>
<feature type="compositionally biased region" description="Acidic residues" evidence="9">
    <location>
        <begin position="92"/>
        <end position="106"/>
    </location>
</feature>
<evidence type="ECO:0000256" key="1">
    <source>
        <dbReference type="ARBA" id="ARBA00006517"/>
    </source>
</evidence>
<evidence type="ECO:0000259" key="12">
    <source>
        <dbReference type="PROSITE" id="PS51195"/>
    </source>
</evidence>
<feature type="domain" description="Helicase C-terminal" evidence="11">
    <location>
        <begin position="383"/>
        <end position="530"/>
    </location>
</feature>
<dbReference type="PANTHER" id="PTHR47959:SF1">
    <property type="entry name" value="ATP-DEPENDENT RNA HELICASE DBPA"/>
    <property type="match status" value="1"/>
</dbReference>
<reference evidence="13 14" key="1">
    <citation type="journal article" date="2024" name="Nat. Commun.">
        <title>Phylogenomics reveals the evolutionary origins of lichenization in chlorophyte algae.</title>
        <authorList>
            <person name="Puginier C."/>
            <person name="Libourel C."/>
            <person name="Otte J."/>
            <person name="Skaloud P."/>
            <person name="Haon M."/>
            <person name="Grisel S."/>
            <person name="Petersen M."/>
            <person name="Berrin J.G."/>
            <person name="Delaux P.M."/>
            <person name="Dal Grande F."/>
            <person name="Keller J."/>
        </authorList>
    </citation>
    <scope>NUCLEOTIDE SEQUENCE [LARGE SCALE GENOMIC DNA]</scope>
    <source>
        <strain evidence="13 14">SAG 2145</strain>
    </source>
</reference>
<dbReference type="Pfam" id="PF00271">
    <property type="entry name" value="Helicase_C"/>
    <property type="match status" value="1"/>
</dbReference>
<name>A0AAW1QMV0_9CHLO</name>
<proteinExistence type="inferred from homology"/>
<feature type="region of interest" description="Disordered" evidence="9">
    <location>
        <begin position="669"/>
        <end position="804"/>
    </location>
</feature>
<evidence type="ECO:0000256" key="2">
    <source>
        <dbReference type="ARBA" id="ARBA00012552"/>
    </source>
</evidence>
<evidence type="ECO:0000259" key="11">
    <source>
        <dbReference type="PROSITE" id="PS51194"/>
    </source>
</evidence>
<dbReference type="InterPro" id="IPR014001">
    <property type="entry name" value="Helicase_ATP-bd"/>
</dbReference>
<dbReference type="GO" id="GO:0016787">
    <property type="term" value="F:hydrolase activity"/>
    <property type="evidence" value="ECO:0007669"/>
    <property type="project" value="UniProtKB-KW"/>
</dbReference>
<keyword evidence="5" id="KW-0347">Helicase</keyword>
<dbReference type="InterPro" id="IPR014014">
    <property type="entry name" value="RNA_helicase_DEAD_Q_motif"/>
</dbReference>
<evidence type="ECO:0000256" key="6">
    <source>
        <dbReference type="ARBA" id="ARBA00022840"/>
    </source>
</evidence>
<dbReference type="PROSITE" id="PS51195">
    <property type="entry name" value="Q_MOTIF"/>
    <property type="match status" value="1"/>
</dbReference>
<keyword evidence="3" id="KW-0547">Nucleotide-binding</keyword>
<dbReference type="InterPro" id="IPR050079">
    <property type="entry name" value="DEAD_box_RNA_helicase"/>
</dbReference>
<protein>
    <recommendedName>
        <fullName evidence="2">RNA helicase</fullName>
        <ecNumber evidence="2">3.6.4.13</ecNumber>
    </recommendedName>
</protein>
<keyword evidence="7" id="KW-0694">RNA-binding</keyword>
<dbReference type="SUPFAM" id="SSF54928">
    <property type="entry name" value="RNA-binding domain, RBD"/>
    <property type="match status" value="1"/>
</dbReference>
<gene>
    <name evidence="13" type="ORF">WJX74_006880</name>
</gene>
<dbReference type="Pfam" id="PF00270">
    <property type="entry name" value="DEAD"/>
    <property type="match status" value="1"/>
</dbReference>
<keyword evidence="6" id="KW-0067">ATP-binding</keyword>
<evidence type="ECO:0000259" key="10">
    <source>
        <dbReference type="PROSITE" id="PS51192"/>
    </source>
</evidence>
<feature type="domain" description="Helicase ATP-binding" evidence="10">
    <location>
        <begin position="176"/>
        <end position="351"/>
    </location>
</feature>
<feature type="domain" description="DEAD-box RNA helicase Q" evidence="12">
    <location>
        <begin position="145"/>
        <end position="173"/>
    </location>
</feature>
<evidence type="ECO:0000256" key="3">
    <source>
        <dbReference type="ARBA" id="ARBA00022741"/>
    </source>
</evidence>
<dbReference type="InterPro" id="IPR044742">
    <property type="entry name" value="DEAD/DEAH_RhlB"/>
</dbReference>
<dbReference type="InterPro" id="IPR011545">
    <property type="entry name" value="DEAD/DEAH_box_helicase_dom"/>
</dbReference>
<dbReference type="GO" id="GO:0003724">
    <property type="term" value="F:RNA helicase activity"/>
    <property type="evidence" value="ECO:0007669"/>
    <property type="project" value="UniProtKB-EC"/>
</dbReference>
<evidence type="ECO:0000313" key="13">
    <source>
        <dbReference type="EMBL" id="KAK9822769.1"/>
    </source>
</evidence>
<dbReference type="PROSITE" id="PS51194">
    <property type="entry name" value="HELICASE_CTER"/>
    <property type="match status" value="1"/>
</dbReference>
<keyword evidence="4" id="KW-0378">Hydrolase</keyword>
<dbReference type="SMART" id="SM00487">
    <property type="entry name" value="DEXDc"/>
    <property type="match status" value="1"/>
</dbReference>
<dbReference type="EC" id="3.6.4.13" evidence="2"/>
<evidence type="ECO:0000256" key="5">
    <source>
        <dbReference type="ARBA" id="ARBA00022806"/>
    </source>
</evidence>
<dbReference type="InterPro" id="IPR035979">
    <property type="entry name" value="RBD_domain_sf"/>
</dbReference>
<feature type="compositionally biased region" description="Gly residues" evidence="9">
    <location>
        <begin position="700"/>
        <end position="715"/>
    </location>
</feature>
<evidence type="ECO:0000256" key="7">
    <source>
        <dbReference type="ARBA" id="ARBA00022884"/>
    </source>
</evidence>
<dbReference type="CDD" id="cd00268">
    <property type="entry name" value="DEADc"/>
    <property type="match status" value="1"/>
</dbReference>
<dbReference type="GO" id="GO:0003723">
    <property type="term" value="F:RNA binding"/>
    <property type="evidence" value="ECO:0007669"/>
    <property type="project" value="UniProtKB-KW"/>
</dbReference>
<dbReference type="InterPro" id="IPR001650">
    <property type="entry name" value="Helicase_C-like"/>
</dbReference>
<comment type="similarity">
    <text evidence="1">Belongs to the DEAD box helicase family. DDX21/DDX50 subfamily.</text>
</comment>
<evidence type="ECO:0000256" key="9">
    <source>
        <dbReference type="SAM" id="MobiDB-lite"/>
    </source>
</evidence>
<dbReference type="GO" id="GO:0005829">
    <property type="term" value="C:cytosol"/>
    <property type="evidence" value="ECO:0007669"/>
    <property type="project" value="TreeGrafter"/>
</dbReference>
<dbReference type="EMBL" id="JALJOS010000030">
    <property type="protein sequence ID" value="KAK9822769.1"/>
    <property type="molecule type" value="Genomic_DNA"/>
</dbReference>
<keyword evidence="14" id="KW-1185">Reference proteome</keyword>